<feature type="transmembrane region" description="Helical" evidence="1">
    <location>
        <begin position="7"/>
        <end position="27"/>
    </location>
</feature>
<organism evidence="2 3">
    <name type="scientific">Actinomadura citrea</name>
    <dbReference type="NCBI Taxonomy" id="46158"/>
    <lineage>
        <taxon>Bacteria</taxon>
        <taxon>Bacillati</taxon>
        <taxon>Actinomycetota</taxon>
        <taxon>Actinomycetes</taxon>
        <taxon>Streptosporangiales</taxon>
        <taxon>Thermomonosporaceae</taxon>
        <taxon>Actinomadura</taxon>
    </lineage>
</organism>
<feature type="transmembrane region" description="Helical" evidence="1">
    <location>
        <begin position="39"/>
        <end position="60"/>
    </location>
</feature>
<evidence type="ECO:0000313" key="2">
    <source>
        <dbReference type="EMBL" id="NYE13114.1"/>
    </source>
</evidence>
<name>A0A7Y9GAT0_9ACTN</name>
<keyword evidence="1" id="KW-1133">Transmembrane helix</keyword>
<comment type="caution">
    <text evidence="2">The sequence shown here is derived from an EMBL/GenBank/DDBJ whole genome shotgun (WGS) entry which is preliminary data.</text>
</comment>
<sequence>MRGYLNTLLQVTTIGLVVLVLGNIGFGEIWDAAKDIFPSWGSFFTFVLVMAGLSGLVFAWSKNH</sequence>
<keyword evidence="1" id="KW-0472">Membrane</keyword>
<evidence type="ECO:0000256" key="1">
    <source>
        <dbReference type="SAM" id="Phobius"/>
    </source>
</evidence>
<dbReference type="RefSeq" id="WP_179834209.1">
    <property type="nucleotide sequence ID" value="NZ_BMRD01000013.1"/>
</dbReference>
<reference evidence="2 3" key="1">
    <citation type="submission" date="2020-07" db="EMBL/GenBank/DDBJ databases">
        <title>Sequencing the genomes of 1000 actinobacteria strains.</title>
        <authorList>
            <person name="Klenk H.-P."/>
        </authorList>
    </citation>
    <scope>NUCLEOTIDE SEQUENCE [LARGE SCALE GENOMIC DNA]</scope>
    <source>
        <strain evidence="2 3">DSM 43461</strain>
    </source>
</reference>
<evidence type="ECO:0000313" key="3">
    <source>
        <dbReference type="Proteomes" id="UP000591272"/>
    </source>
</evidence>
<proteinExistence type="predicted"/>
<protein>
    <submittedName>
        <fullName evidence="2">Uncharacterized protein</fullName>
    </submittedName>
</protein>
<keyword evidence="3" id="KW-1185">Reference proteome</keyword>
<dbReference type="Proteomes" id="UP000591272">
    <property type="component" value="Unassembled WGS sequence"/>
</dbReference>
<accession>A0A7Y9GAT0</accession>
<dbReference type="EMBL" id="JACCBT010000001">
    <property type="protein sequence ID" value="NYE13114.1"/>
    <property type="molecule type" value="Genomic_DNA"/>
</dbReference>
<gene>
    <name evidence="2" type="ORF">BJ999_003410</name>
</gene>
<dbReference type="AlphaFoldDB" id="A0A7Y9GAT0"/>
<keyword evidence="1" id="KW-0812">Transmembrane</keyword>